<feature type="region of interest" description="Disordered" evidence="1">
    <location>
        <begin position="40"/>
        <end position="78"/>
    </location>
</feature>
<feature type="compositionally biased region" description="Polar residues" evidence="1">
    <location>
        <begin position="9"/>
        <end position="24"/>
    </location>
</feature>
<protein>
    <submittedName>
        <fullName evidence="3">Uncharacterized protein</fullName>
    </submittedName>
</protein>
<reference evidence="3" key="1">
    <citation type="submission" date="2016-11" db="UniProtKB">
        <authorList>
            <consortium name="WormBaseParasite"/>
        </authorList>
    </citation>
    <scope>IDENTIFICATION</scope>
</reference>
<proteinExistence type="predicted"/>
<dbReference type="STRING" id="1561998.A0A1I7T8S3"/>
<evidence type="ECO:0000313" key="2">
    <source>
        <dbReference type="Proteomes" id="UP000095282"/>
    </source>
</evidence>
<accession>A0A1I7T8S3</accession>
<dbReference type="WBParaSite" id="Csp11.Scaffold547.g3537.t1">
    <property type="protein sequence ID" value="Csp11.Scaffold547.g3537.t1"/>
    <property type="gene ID" value="Csp11.Scaffold547.g3537"/>
</dbReference>
<name>A0A1I7T8S3_9PELO</name>
<evidence type="ECO:0000256" key="1">
    <source>
        <dbReference type="SAM" id="MobiDB-lite"/>
    </source>
</evidence>
<dbReference type="eggNOG" id="KOG1132">
    <property type="taxonomic scope" value="Eukaryota"/>
</dbReference>
<evidence type="ECO:0000313" key="3">
    <source>
        <dbReference type="WBParaSite" id="Csp11.Scaffold547.g3537.t1"/>
    </source>
</evidence>
<dbReference type="Proteomes" id="UP000095282">
    <property type="component" value="Unplaced"/>
</dbReference>
<keyword evidence="2" id="KW-1185">Reference proteome</keyword>
<feature type="region of interest" description="Disordered" evidence="1">
    <location>
        <begin position="1"/>
        <end position="24"/>
    </location>
</feature>
<organism evidence="2 3">
    <name type="scientific">Caenorhabditis tropicalis</name>
    <dbReference type="NCBI Taxonomy" id="1561998"/>
    <lineage>
        <taxon>Eukaryota</taxon>
        <taxon>Metazoa</taxon>
        <taxon>Ecdysozoa</taxon>
        <taxon>Nematoda</taxon>
        <taxon>Chromadorea</taxon>
        <taxon>Rhabditida</taxon>
        <taxon>Rhabditina</taxon>
        <taxon>Rhabditomorpha</taxon>
        <taxon>Rhabditoidea</taxon>
        <taxon>Rhabditidae</taxon>
        <taxon>Peloderinae</taxon>
        <taxon>Caenorhabditis</taxon>
    </lineage>
</organism>
<dbReference type="AlphaFoldDB" id="A0A1I7T8S3"/>
<sequence>MEKKETKTVAPSAQPSSSVFSLPTNEDELKIKKWEQENDVQLFTPSSSTSSSFESNKRKLPVETPDSTSQRKELPKKRKMVILTRDTLPDKYQKAIEIPTSELTKNMSYEDQKQFVATLKGYKTTNIQWEEVFQRLRPIFIPQKPELFISCSNILRSEDKMKYLKRQSK</sequence>